<reference evidence="1 2" key="1">
    <citation type="submission" date="2013-01" db="EMBL/GenBank/DDBJ databases">
        <title>Whole genome shotgun sequence of Gordonia soli NBRC 108243.</title>
        <authorList>
            <person name="Isaki-Nakamura S."/>
            <person name="Hosoyama A."/>
            <person name="Tsuchikane K."/>
            <person name="Ando Y."/>
            <person name="Baba S."/>
            <person name="Ohji S."/>
            <person name="Hamada M."/>
            <person name="Tamura T."/>
            <person name="Yamazoe A."/>
            <person name="Yamazaki S."/>
            <person name="Fujita N."/>
        </authorList>
    </citation>
    <scope>NUCLEOTIDE SEQUENCE [LARGE SCALE GENOMIC DNA]</scope>
    <source>
        <strain evidence="1 2">NBRC 108243</strain>
    </source>
</reference>
<evidence type="ECO:0000313" key="1">
    <source>
        <dbReference type="EMBL" id="GAC66758.1"/>
    </source>
</evidence>
<comment type="caution">
    <text evidence="1">The sequence shown here is derived from an EMBL/GenBank/DDBJ whole genome shotgun (WGS) entry which is preliminary data.</text>
</comment>
<evidence type="ECO:0000313" key="2">
    <source>
        <dbReference type="Proteomes" id="UP000011666"/>
    </source>
</evidence>
<dbReference type="OrthoDB" id="4369169at2"/>
<keyword evidence="2" id="KW-1185">Reference proteome</keyword>
<dbReference type="Gene3D" id="3.40.1000.10">
    <property type="entry name" value="Mog1/PsbP, alpha/beta/alpha sandwich"/>
    <property type="match status" value="1"/>
</dbReference>
<name>M0QDT3_9ACTN</name>
<protein>
    <recommendedName>
        <fullName evidence="3">DUF1795 domain-containing protein</fullName>
    </recommendedName>
</protein>
<dbReference type="RefSeq" id="WP_007617273.1">
    <property type="nucleotide sequence ID" value="NZ_BANX01000004.1"/>
</dbReference>
<proteinExistence type="predicted"/>
<evidence type="ECO:0008006" key="3">
    <source>
        <dbReference type="Google" id="ProtNLM"/>
    </source>
</evidence>
<dbReference type="eggNOG" id="ENOG5031VVR">
    <property type="taxonomic scope" value="Bacteria"/>
</dbReference>
<organism evidence="1 2">
    <name type="scientific">Gordonia soli NBRC 108243</name>
    <dbReference type="NCBI Taxonomy" id="1223545"/>
    <lineage>
        <taxon>Bacteria</taxon>
        <taxon>Bacillati</taxon>
        <taxon>Actinomycetota</taxon>
        <taxon>Actinomycetes</taxon>
        <taxon>Mycobacteriales</taxon>
        <taxon>Gordoniaceae</taxon>
        <taxon>Gordonia</taxon>
    </lineage>
</organism>
<dbReference type="Proteomes" id="UP000011666">
    <property type="component" value="Unassembled WGS sequence"/>
</dbReference>
<sequence>MAVSSARVVDPDTVAGAVTVGPLPPGFVIDLGAPGMGLFDLFLGPPVAHGEFRDNVVVGLTRFVVDATVDVNDIFDDAFTEARGLPEWIEQRADRGLVGGRTQGATLQAGNYRDAAGRRLHTVTKYEAYQRGNVVYFLQCTGTTASDDVALWSSLVHTVHSARLDD</sequence>
<gene>
    <name evidence="1" type="ORF">GS4_04_00150</name>
</gene>
<dbReference type="AlphaFoldDB" id="M0QDT3"/>
<accession>M0QDT3</accession>
<dbReference type="EMBL" id="BANX01000004">
    <property type="protein sequence ID" value="GAC66758.1"/>
    <property type="molecule type" value="Genomic_DNA"/>
</dbReference>